<sequence length="104" mass="12157">MISRRKGGQNRTWTKEEKLHIVRRYFDESIVRPILAKDEGISIGMISTWIHKYLDDGEAGLENKKKPGNKFDALYKSKSMNELDRLRLIAAKQEIKIEILKKDI</sequence>
<gene>
    <name evidence="1" type="ORF">rsdtw13_04100</name>
</gene>
<reference evidence="1" key="1">
    <citation type="journal article" date="2025" name="Int. J. Syst. Evol. Microbiol.">
        <title>Inconstantimicrobium mannanitabidum sp. nov., a novel member of the family Clostridiaceae isolated from anoxic soil under the treatment of reductive soil disinfestation.</title>
        <authorList>
            <person name="Ueki A."/>
            <person name="Tonouchi A."/>
            <person name="Honma S."/>
            <person name="Kaku N."/>
            <person name="Ueki K."/>
        </authorList>
    </citation>
    <scope>NUCLEOTIDE SEQUENCE</scope>
    <source>
        <strain evidence="1">TW13</strain>
    </source>
</reference>
<proteinExistence type="predicted"/>
<accession>A0ACB5R7L0</accession>
<dbReference type="Proteomes" id="UP001058074">
    <property type="component" value="Unassembled WGS sequence"/>
</dbReference>
<comment type="caution">
    <text evidence="1">The sequence shown here is derived from an EMBL/GenBank/DDBJ whole genome shotgun (WGS) entry which is preliminary data.</text>
</comment>
<organism evidence="1 2">
    <name type="scientific">Inconstantimicrobium mannanitabidum</name>
    <dbReference type="NCBI Taxonomy" id="1604901"/>
    <lineage>
        <taxon>Bacteria</taxon>
        <taxon>Bacillati</taxon>
        <taxon>Bacillota</taxon>
        <taxon>Clostridia</taxon>
        <taxon>Eubacteriales</taxon>
        <taxon>Clostridiaceae</taxon>
        <taxon>Inconstantimicrobium</taxon>
    </lineage>
</organism>
<evidence type="ECO:0000313" key="1">
    <source>
        <dbReference type="EMBL" id="GKX65152.1"/>
    </source>
</evidence>
<name>A0ACB5R7L0_9CLOT</name>
<keyword evidence="2" id="KW-1185">Reference proteome</keyword>
<dbReference type="EMBL" id="BROD01000001">
    <property type="protein sequence ID" value="GKX65152.1"/>
    <property type="molecule type" value="Genomic_DNA"/>
</dbReference>
<evidence type="ECO:0000313" key="2">
    <source>
        <dbReference type="Proteomes" id="UP001058074"/>
    </source>
</evidence>
<protein>
    <submittedName>
        <fullName evidence="1">Uncharacterized protein</fullName>
    </submittedName>
</protein>